<comment type="subcellular location">
    <subcellularLocation>
        <location evidence="1">Cell membrane</location>
        <topology evidence="1">Multi-pass membrane protein</topology>
    </subcellularLocation>
</comment>
<keyword evidence="4 7" id="KW-1133">Transmembrane helix</keyword>
<evidence type="ECO:0000259" key="8">
    <source>
        <dbReference type="Pfam" id="PF02687"/>
    </source>
</evidence>
<accession>A0ABZ2MXX2</accession>
<dbReference type="InterPro" id="IPR050250">
    <property type="entry name" value="Macrolide_Exporter_MacB"/>
</dbReference>
<evidence type="ECO:0000256" key="6">
    <source>
        <dbReference type="ARBA" id="ARBA00038076"/>
    </source>
</evidence>
<dbReference type="PANTHER" id="PTHR30572:SF4">
    <property type="entry name" value="ABC TRANSPORTER PERMEASE YTRF"/>
    <property type="match status" value="1"/>
</dbReference>
<dbReference type="EMBL" id="CP147403">
    <property type="protein sequence ID" value="WXB90281.1"/>
    <property type="molecule type" value="Genomic_DNA"/>
</dbReference>
<reference evidence="10 11" key="1">
    <citation type="submission" date="2024-02" db="EMBL/GenBank/DDBJ databases">
        <title>Seven novel Bacillus-like species.</title>
        <authorList>
            <person name="Liu G."/>
        </authorList>
    </citation>
    <scope>NUCLEOTIDE SEQUENCE [LARGE SCALE GENOMIC DNA]</scope>
    <source>
        <strain evidence="10 11">FJAT-53654</strain>
    </source>
</reference>
<evidence type="ECO:0000256" key="1">
    <source>
        <dbReference type="ARBA" id="ARBA00004651"/>
    </source>
</evidence>
<evidence type="ECO:0000313" key="10">
    <source>
        <dbReference type="EMBL" id="WXB90281.1"/>
    </source>
</evidence>
<keyword evidence="5 7" id="KW-0472">Membrane</keyword>
<comment type="similarity">
    <text evidence="6">Belongs to the ABC-4 integral membrane protein family.</text>
</comment>
<dbReference type="RefSeq" id="WP_338788682.1">
    <property type="nucleotide sequence ID" value="NZ_CP147403.1"/>
</dbReference>
<feature type="domain" description="ABC3 transporter permease C-terminal" evidence="8">
    <location>
        <begin position="273"/>
        <end position="385"/>
    </location>
</feature>
<dbReference type="InterPro" id="IPR003838">
    <property type="entry name" value="ABC3_permease_C"/>
</dbReference>
<feature type="domain" description="MacB-like periplasmic core" evidence="9">
    <location>
        <begin position="22"/>
        <end position="234"/>
    </location>
</feature>
<sequence length="391" mass="41083">MKLGQAIKIAYKNIVTNKLRAFLTMLGIIIGVSAVIALVSLGQGASQSVSEDVSSLGTTMVSVNIQGNSTSEEVVDYDEVMAFEEYSEVEAVSPTVSGTGTVKNGTTSMDSVSISGVTPTYENVQDTTVSSGRFILEIDQENRNKIALLGSNVATELFGFTSPVGNNVKIDGTTYKVVGVLAEQGEELQGSVDDMVLIPFTTAQRFLGQTVINSVAVKMTSEDTVELGMAKIERFLYNQFSGDETSYNVRNQSDVADALTSVTDTMTLLLAGIASISLIVGGIGIMNIMLVSVTERTREIGIRKAIGAKKKDILTQFLIEATVLSSLGGLLGVLIGIGSAEVLAQALDMAVSISWLAVGVAVSFSIIIGVAFGIFPANKAASLSPLAALRH</sequence>
<evidence type="ECO:0000256" key="3">
    <source>
        <dbReference type="ARBA" id="ARBA00022692"/>
    </source>
</evidence>
<evidence type="ECO:0000256" key="7">
    <source>
        <dbReference type="SAM" id="Phobius"/>
    </source>
</evidence>
<keyword evidence="2" id="KW-1003">Cell membrane</keyword>
<dbReference type="Proteomes" id="UP001368328">
    <property type="component" value="Chromosome"/>
</dbReference>
<name>A0ABZ2MXX2_9BACI</name>
<dbReference type="PANTHER" id="PTHR30572">
    <property type="entry name" value="MEMBRANE COMPONENT OF TRANSPORTER-RELATED"/>
    <property type="match status" value="1"/>
</dbReference>
<keyword evidence="3 7" id="KW-0812">Transmembrane</keyword>
<evidence type="ECO:0000256" key="5">
    <source>
        <dbReference type="ARBA" id="ARBA00023136"/>
    </source>
</evidence>
<gene>
    <name evidence="10" type="ORF">WCV66_08815</name>
</gene>
<feature type="transmembrane region" description="Helical" evidence="7">
    <location>
        <begin position="268"/>
        <end position="293"/>
    </location>
</feature>
<dbReference type="InterPro" id="IPR025857">
    <property type="entry name" value="MacB_PCD"/>
</dbReference>
<protein>
    <submittedName>
        <fullName evidence="10">ABC transporter permease</fullName>
    </submittedName>
</protein>
<feature type="transmembrane region" description="Helical" evidence="7">
    <location>
        <begin position="349"/>
        <end position="375"/>
    </location>
</feature>
<keyword evidence="11" id="KW-1185">Reference proteome</keyword>
<feature type="transmembrane region" description="Helical" evidence="7">
    <location>
        <begin position="313"/>
        <end position="337"/>
    </location>
</feature>
<feature type="transmembrane region" description="Helical" evidence="7">
    <location>
        <begin position="21"/>
        <end position="41"/>
    </location>
</feature>
<dbReference type="Pfam" id="PF12704">
    <property type="entry name" value="MacB_PCD"/>
    <property type="match status" value="1"/>
</dbReference>
<organism evidence="10 11">
    <name type="scientific">Metabacillus rhizosphaerae</name>
    <dbReference type="NCBI Taxonomy" id="3117747"/>
    <lineage>
        <taxon>Bacteria</taxon>
        <taxon>Bacillati</taxon>
        <taxon>Bacillota</taxon>
        <taxon>Bacilli</taxon>
        <taxon>Bacillales</taxon>
        <taxon>Bacillaceae</taxon>
        <taxon>Metabacillus</taxon>
    </lineage>
</organism>
<proteinExistence type="inferred from homology"/>
<dbReference type="Pfam" id="PF02687">
    <property type="entry name" value="FtsX"/>
    <property type="match status" value="1"/>
</dbReference>
<evidence type="ECO:0000256" key="2">
    <source>
        <dbReference type="ARBA" id="ARBA00022475"/>
    </source>
</evidence>
<evidence type="ECO:0000313" key="11">
    <source>
        <dbReference type="Proteomes" id="UP001368328"/>
    </source>
</evidence>
<evidence type="ECO:0000256" key="4">
    <source>
        <dbReference type="ARBA" id="ARBA00022989"/>
    </source>
</evidence>
<evidence type="ECO:0000259" key="9">
    <source>
        <dbReference type="Pfam" id="PF12704"/>
    </source>
</evidence>